<dbReference type="KEGG" id="tgi:RBB81_18875"/>
<reference evidence="3" key="2">
    <citation type="journal article" date="2024" name="Environ. Microbiol.">
        <title>Genome analysis and description of Tunturibacter gen. nov. expands the diversity of Terriglobia in tundra soils.</title>
        <authorList>
            <person name="Messyasz A."/>
            <person name="Mannisto M.K."/>
            <person name="Kerkhof L.J."/>
            <person name="Haggblom M.M."/>
        </authorList>
    </citation>
    <scope>NUCLEOTIDE SEQUENCE</scope>
    <source>
        <strain evidence="3">M8UP39</strain>
    </source>
</reference>
<keyword evidence="2" id="KW-0732">Signal</keyword>
<evidence type="ECO:0000256" key="1">
    <source>
        <dbReference type="SAM" id="MobiDB-lite"/>
    </source>
</evidence>
<feature type="signal peptide" evidence="2">
    <location>
        <begin position="1"/>
        <end position="21"/>
    </location>
</feature>
<dbReference type="AlphaFoldDB" id="A0AAU7YYI7"/>
<feature type="chain" id="PRO_5043851607" evidence="2">
    <location>
        <begin position="22"/>
        <end position="859"/>
    </location>
</feature>
<protein>
    <submittedName>
        <fullName evidence="3">Uncharacterized protein</fullName>
    </submittedName>
</protein>
<dbReference type="RefSeq" id="WP_353071724.1">
    <property type="nucleotide sequence ID" value="NZ_CP132938.1"/>
</dbReference>
<sequence length="859" mass="90805">MKVLKVAVCLLAMSFTAALRADDKARFDLAGPTIDIRVTRGGSTLPIAQIPNLQPGDKIWIKADLPPSQSNHLILIVAFLRGTTNEPPDNWFTEIDTWEKKTAEGTTITVPKEAEEALLFVAPETGGDFKTLRSAVKGKPGLFIRADADLNEASFEQQRIERYLAAMKTVPQDDPKAIEEHSAKLAATLALKPNADCFKQPVDQQVICLTQASAPVLLDDGHGQSIAEAISAGPSSDFINAASYTQPVGAGLYSAYVGAVVDLVHLVGMLRTAQYQYIPGLSFPEGASLSLRLNAPPSFHKPESVIVMGLPAIQKAKLPLLHPHDPNQVACLLQPKITIPLEGAPLVFSSSFAHGLVLHLNRTGASTDIPLTPDAFEGGLVGAKEEKSEPLKDPQPQGDNMLAAKPDVKIGATTDLTITGTVRGYWGFDSFEGPTITVQQIKGKDWKIVDSTQLLAGQDNHLSLRADGSACVQHIALASDNAKDVNVSFKPAAGKDAKNTLALDVSLKTVQPGGYSLAIQQYGDSDRDKVPLTAYTAGIQLDDLKIHGGDKIAVLTGEGLKDVVSVQIGKQTFTLSGEGNDDKTIHLQADTGVSPDNGSNATAKLKDGRTMPVRISAEAARPELTLLSFKVTSAQKDGGLPVSVGSKDDILLEGKLTFVVQTKDVFLRTQTIEVSATDGSVHSTLSLATNDLVLQDDHTAVATLDLLKAFGQSAFGKLQMRPVAADGTPGNWTPLGILVRAPQITAILCTSADAPTCTVEGNNLFLVQSFGATKDFARTADVPTGFAENNFTVPTPADGATLYLKLRDDPSAVATVTLLTPVQEPTSSATSTARTATPAPEAAPAAQDTTTAPSSKPDR</sequence>
<proteinExistence type="predicted"/>
<organism evidence="3">
    <name type="scientific">Tunturiibacter gelidiferens</name>
    <dbReference type="NCBI Taxonomy" id="3069689"/>
    <lineage>
        <taxon>Bacteria</taxon>
        <taxon>Pseudomonadati</taxon>
        <taxon>Acidobacteriota</taxon>
        <taxon>Terriglobia</taxon>
        <taxon>Terriglobales</taxon>
        <taxon>Acidobacteriaceae</taxon>
        <taxon>Tunturiibacter</taxon>
    </lineage>
</organism>
<evidence type="ECO:0000256" key="2">
    <source>
        <dbReference type="SAM" id="SignalP"/>
    </source>
</evidence>
<dbReference type="EMBL" id="CP132938">
    <property type="protein sequence ID" value="XCB21624.1"/>
    <property type="molecule type" value="Genomic_DNA"/>
</dbReference>
<name>A0AAU7YYI7_9BACT</name>
<feature type="region of interest" description="Disordered" evidence="1">
    <location>
        <begin position="819"/>
        <end position="859"/>
    </location>
</feature>
<gene>
    <name evidence="3" type="ORF">RBB81_18875</name>
</gene>
<accession>A0AAU7YYI7</accession>
<reference evidence="3" key="1">
    <citation type="submission" date="2023-08" db="EMBL/GenBank/DDBJ databases">
        <authorList>
            <person name="Messyasz A."/>
            <person name="Mannisto M.K."/>
            <person name="Kerkhof L.J."/>
            <person name="Haggblom M."/>
        </authorList>
    </citation>
    <scope>NUCLEOTIDE SEQUENCE</scope>
    <source>
        <strain evidence="3">M8UP39</strain>
    </source>
</reference>
<feature type="compositionally biased region" description="Low complexity" evidence="1">
    <location>
        <begin position="825"/>
        <end position="859"/>
    </location>
</feature>
<evidence type="ECO:0000313" key="3">
    <source>
        <dbReference type="EMBL" id="XCB21624.1"/>
    </source>
</evidence>